<dbReference type="EMBL" id="GCKF01041286">
    <property type="protein sequence ID" value="JAG95188.1"/>
    <property type="molecule type" value="Transcribed_RNA"/>
</dbReference>
<feature type="compositionally biased region" description="Basic and acidic residues" evidence="9">
    <location>
        <begin position="702"/>
        <end position="719"/>
    </location>
</feature>
<dbReference type="SMART" id="SM00389">
    <property type="entry name" value="HOX"/>
    <property type="match status" value="1"/>
</dbReference>
<dbReference type="InterPro" id="IPR006563">
    <property type="entry name" value="POX_dom"/>
</dbReference>
<keyword evidence="4 8" id="KW-0238">DNA-binding</keyword>
<dbReference type="GO" id="GO:0006355">
    <property type="term" value="P:regulation of DNA-templated transcription"/>
    <property type="evidence" value="ECO:0007669"/>
    <property type="project" value="InterPro"/>
</dbReference>
<keyword evidence="3" id="KW-0805">Transcription regulation</keyword>
<feature type="DNA-binding region" description="Homeobox" evidence="8">
    <location>
        <begin position="614"/>
        <end position="676"/>
    </location>
</feature>
<dbReference type="InterPro" id="IPR001356">
    <property type="entry name" value="HD"/>
</dbReference>
<dbReference type="CDD" id="cd00086">
    <property type="entry name" value="homeodomain"/>
    <property type="match status" value="1"/>
</dbReference>
<keyword evidence="7 8" id="KW-0539">Nucleus</keyword>
<evidence type="ECO:0000256" key="5">
    <source>
        <dbReference type="ARBA" id="ARBA00023155"/>
    </source>
</evidence>
<dbReference type="InterPro" id="IPR050224">
    <property type="entry name" value="TALE_homeobox"/>
</dbReference>
<proteinExistence type="inferred from homology"/>
<dbReference type="InterPro" id="IPR009057">
    <property type="entry name" value="Homeodomain-like_sf"/>
</dbReference>
<reference evidence="11" key="1">
    <citation type="submission" date="2015-03" db="EMBL/GenBank/DDBJ databases">
        <title>A transcriptome of Araucaria cunninghamii, an australian fine timber species.</title>
        <authorList>
            <person name="Jing Yi C.J.Y."/>
            <person name="Yin San L.Y.S."/>
            <person name="Abdul Karim S.S."/>
            <person name="Wan Azmi N.N."/>
            <person name="Hercus R.R."/>
            <person name="Croft L.L."/>
        </authorList>
    </citation>
    <scope>NUCLEOTIDE SEQUENCE</scope>
    <source>
        <strain evidence="11">MI0301</strain>
        <tissue evidence="11">Leaf</tissue>
    </source>
</reference>
<dbReference type="FunFam" id="1.10.10.60:FF:000083">
    <property type="entry name" value="BEL1-like homeodomain protein 4"/>
    <property type="match status" value="1"/>
</dbReference>
<dbReference type="AlphaFoldDB" id="A0A0D6QYU8"/>
<dbReference type="PANTHER" id="PTHR11850">
    <property type="entry name" value="HOMEOBOX PROTEIN TRANSCRIPTION FACTORS"/>
    <property type="match status" value="1"/>
</dbReference>
<keyword evidence="5 8" id="KW-0371">Homeobox</keyword>
<evidence type="ECO:0000313" key="11">
    <source>
        <dbReference type="EMBL" id="JAG95188.1"/>
    </source>
</evidence>
<keyword evidence="6" id="KW-0804">Transcription</keyword>
<dbReference type="GO" id="GO:0005634">
    <property type="term" value="C:nucleus"/>
    <property type="evidence" value="ECO:0007669"/>
    <property type="project" value="UniProtKB-SubCell"/>
</dbReference>
<dbReference type="GO" id="GO:0003677">
    <property type="term" value="F:DNA binding"/>
    <property type="evidence" value="ECO:0007669"/>
    <property type="project" value="UniProtKB-UniRule"/>
</dbReference>
<evidence type="ECO:0000256" key="1">
    <source>
        <dbReference type="ARBA" id="ARBA00004123"/>
    </source>
</evidence>
<evidence type="ECO:0000256" key="9">
    <source>
        <dbReference type="SAM" id="MobiDB-lite"/>
    </source>
</evidence>
<dbReference type="Pfam" id="PF05920">
    <property type="entry name" value="Homeobox_KN"/>
    <property type="match status" value="1"/>
</dbReference>
<evidence type="ECO:0000256" key="7">
    <source>
        <dbReference type="ARBA" id="ARBA00023242"/>
    </source>
</evidence>
<evidence type="ECO:0000256" key="8">
    <source>
        <dbReference type="PROSITE-ProRule" id="PRU00108"/>
    </source>
</evidence>
<evidence type="ECO:0000259" key="10">
    <source>
        <dbReference type="PROSITE" id="PS50071"/>
    </source>
</evidence>
<name>A0A0D6QYU8_ARACU</name>
<evidence type="ECO:0000256" key="2">
    <source>
        <dbReference type="ARBA" id="ARBA00006454"/>
    </source>
</evidence>
<evidence type="ECO:0000256" key="4">
    <source>
        <dbReference type="ARBA" id="ARBA00023125"/>
    </source>
</evidence>
<dbReference type="PROSITE" id="PS50071">
    <property type="entry name" value="HOMEOBOX_2"/>
    <property type="match status" value="1"/>
</dbReference>
<feature type="domain" description="Homeobox" evidence="10">
    <location>
        <begin position="612"/>
        <end position="675"/>
    </location>
</feature>
<comment type="subcellular location">
    <subcellularLocation>
        <location evidence="1 8">Nucleus</location>
    </subcellularLocation>
</comment>
<dbReference type="SMART" id="SM00574">
    <property type="entry name" value="POX"/>
    <property type="match status" value="1"/>
</dbReference>
<dbReference type="InterPro" id="IPR008422">
    <property type="entry name" value="KN_HD"/>
</dbReference>
<feature type="region of interest" description="Disordered" evidence="9">
    <location>
        <begin position="684"/>
        <end position="730"/>
    </location>
</feature>
<accession>A0A0D6QYU8</accession>
<protein>
    <recommendedName>
        <fullName evidence="10">Homeobox domain-containing protein</fullName>
    </recommendedName>
</protein>
<dbReference type="Pfam" id="PF07526">
    <property type="entry name" value="POX"/>
    <property type="match status" value="1"/>
</dbReference>
<comment type="similarity">
    <text evidence="2">Belongs to the TALE/BELL homeobox family.</text>
</comment>
<evidence type="ECO:0000256" key="6">
    <source>
        <dbReference type="ARBA" id="ARBA00023163"/>
    </source>
</evidence>
<dbReference type="Gene3D" id="1.10.10.60">
    <property type="entry name" value="Homeodomain-like"/>
    <property type="match status" value="1"/>
</dbReference>
<sequence length="855" mass="93391">MSERICFEGRVIDPASHLAQRSRREKLRAQEIYNNAANQSGSFSNLMSQQTRRVPPHPAQAGVVDEMPGVYAAADTQMFSEIFNFPTGVELLGVPAKDDNVHGSKLNATNNSNWRVSNGHQQQYMSNDFAGQNMATSGGGAQFREGNVNMQGLHNVEAMQLYLMNPANGDYSGAPTPPPANMVISFPHNISMDHQGSAEISSHKNYAEVPLQFPTFPHPRGSQGLGIDQVPSNVRESWQGGGVNELLLLPTAGNGNLHNTTTNHQHQHQFTAAQLNNNNTVNWANRHVGSLQQPVTSQWCEQALGTKVGDGFRSRDDRSAQGLSLSLSSNSQMQVQSFETVKAKTQDVFNGAKLGNFSRSEGVLSGRGIWNPNAHGGGSAHMNMGSTGAFAGYLKHSKYMKPTQQLLDEFCNVAGKGVKNLHSGVPAKQDPHKFEEGKERESSFGGHHMASHSIAQTTRKIGSSVSISGNSAASAAAATGISNDSGKDQITFAVDRFELRRRKAKLLWMLDEVDRRYRHYCDQMRMVVTSFESAAGVGAAGTYTCLASKAMSRHFRCLKDAINGQIKSTNEALGEKESSLPGITKGETPRLKFIEQGLRQQRAFQQVGMLEQDAWRPQRGLPERAVTVLRAWLFEHFLHPYPSDADKHLLARQTGLSRSQVSNWFINARVRLWKPMVEEMYQEEAKEEEIRDKDTNPNNGNSHEKGGASDSNKSSEDLKPMAPESSCTMSLPLESQDEMFEFRGGGGEQIMSSSLTRNTSATNARKAAAEVMKSAEIREHADNANKVQGSEVGGLDFSGYNGGGSSSSGMFHQQNLTSTFFGSGDVSLTLGLRHSGALSVPVADQEKYHNALYLP</sequence>
<dbReference type="SUPFAM" id="SSF46689">
    <property type="entry name" value="Homeodomain-like"/>
    <property type="match status" value="1"/>
</dbReference>
<organism evidence="11">
    <name type="scientific">Araucaria cunninghamii</name>
    <name type="common">Hoop pine</name>
    <name type="synonym">Moreton Bay pine</name>
    <dbReference type="NCBI Taxonomy" id="56994"/>
    <lineage>
        <taxon>Eukaryota</taxon>
        <taxon>Viridiplantae</taxon>
        <taxon>Streptophyta</taxon>
        <taxon>Embryophyta</taxon>
        <taxon>Tracheophyta</taxon>
        <taxon>Spermatophyta</taxon>
        <taxon>Pinopsida</taxon>
        <taxon>Pinidae</taxon>
        <taxon>Conifers II</taxon>
        <taxon>Araucariales</taxon>
        <taxon>Araucariaceae</taxon>
        <taxon>Araucaria</taxon>
    </lineage>
</organism>
<evidence type="ECO:0000256" key="3">
    <source>
        <dbReference type="ARBA" id="ARBA00023015"/>
    </source>
</evidence>